<evidence type="ECO:0000256" key="1">
    <source>
        <dbReference type="SAM" id="Phobius"/>
    </source>
</evidence>
<dbReference type="EMBL" id="VRTY01000015">
    <property type="protein sequence ID" value="TXK49820.1"/>
    <property type="molecule type" value="Genomic_DNA"/>
</dbReference>
<sequence>MQRNIREGDDDKNVLEWLVFGCSLLLICAVFMYLGYQAYTAEKDPKPELEVHYRLDPSALEPYRYHIKVENRGKETAEEVTIQVWTEKDGQELESADLQLPFAPKESSREGWIIFKDNPALADTIVARVKSYKKP</sequence>
<dbReference type="AlphaFoldDB" id="A0A5C8KDT6"/>
<keyword evidence="1" id="KW-1133">Transmembrane helix</keyword>
<evidence type="ECO:0008006" key="4">
    <source>
        <dbReference type="Google" id="ProtNLM"/>
    </source>
</evidence>
<organism evidence="2 3">
    <name type="scientific">Pontibacter qinzhouensis</name>
    <dbReference type="NCBI Taxonomy" id="2603253"/>
    <lineage>
        <taxon>Bacteria</taxon>
        <taxon>Pseudomonadati</taxon>
        <taxon>Bacteroidota</taxon>
        <taxon>Cytophagia</taxon>
        <taxon>Cytophagales</taxon>
        <taxon>Hymenobacteraceae</taxon>
        <taxon>Pontibacter</taxon>
    </lineage>
</organism>
<keyword evidence="1" id="KW-0472">Membrane</keyword>
<dbReference type="RefSeq" id="WP_147920777.1">
    <property type="nucleotide sequence ID" value="NZ_VRTY01000015.1"/>
</dbReference>
<reference evidence="2 3" key="1">
    <citation type="submission" date="2019-08" db="EMBL/GenBank/DDBJ databases">
        <authorList>
            <person name="Shi S."/>
        </authorList>
    </citation>
    <scope>NUCLEOTIDE SEQUENCE [LARGE SCALE GENOMIC DNA]</scope>
    <source>
        <strain evidence="2 3">GY10130</strain>
    </source>
</reference>
<dbReference type="Proteomes" id="UP000321926">
    <property type="component" value="Unassembled WGS sequence"/>
</dbReference>
<keyword evidence="3" id="KW-1185">Reference proteome</keyword>
<accession>A0A5C8KDT6</accession>
<evidence type="ECO:0000313" key="2">
    <source>
        <dbReference type="EMBL" id="TXK49820.1"/>
    </source>
</evidence>
<comment type="caution">
    <text evidence="2">The sequence shown here is derived from an EMBL/GenBank/DDBJ whole genome shotgun (WGS) entry which is preliminary data.</text>
</comment>
<dbReference type="OrthoDB" id="893974at2"/>
<evidence type="ECO:0000313" key="3">
    <source>
        <dbReference type="Proteomes" id="UP000321926"/>
    </source>
</evidence>
<proteinExistence type="predicted"/>
<protein>
    <recommendedName>
        <fullName evidence="4">TIGR02588 family protein</fullName>
    </recommendedName>
</protein>
<feature type="transmembrane region" description="Helical" evidence="1">
    <location>
        <begin position="17"/>
        <end position="36"/>
    </location>
</feature>
<gene>
    <name evidence="2" type="ORF">FVR03_05725</name>
</gene>
<name>A0A5C8KDT6_9BACT</name>
<keyword evidence="1" id="KW-0812">Transmembrane</keyword>